<gene>
    <name evidence="2" type="ORF">NAES01612_LOCUS21021</name>
</gene>
<evidence type="ECO:0008006" key="3">
    <source>
        <dbReference type="Google" id="ProtNLM"/>
    </source>
</evidence>
<keyword evidence="1" id="KW-0732">Signal</keyword>
<proteinExistence type="predicted"/>
<dbReference type="InterPro" id="IPR029044">
    <property type="entry name" value="Nucleotide-diphossugar_trans"/>
</dbReference>
<dbReference type="SUPFAM" id="SSF53448">
    <property type="entry name" value="Nucleotide-diphospho-sugar transferases"/>
    <property type="match status" value="1"/>
</dbReference>
<dbReference type="Gene3D" id="3.90.550.10">
    <property type="entry name" value="Spore Coat Polysaccharide Biosynthesis Protein SpsA, Chain A"/>
    <property type="match status" value="1"/>
</dbReference>
<feature type="chain" id="PRO_5030548710" description="Nucleotide-diphospho-sugar transferase domain-containing protein" evidence="1">
    <location>
        <begin position="19"/>
        <end position="281"/>
    </location>
</feature>
<name>A0A7S4PA11_9EUKA</name>
<evidence type="ECO:0000256" key="1">
    <source>
        <dbReference type="SAM" id="SignalP"/>
    </source>
</evidence>
<accession>A0A7S4PA11</accession>
<feature type="signal peptide" evidence="1">
    <location>
        <begin position="1"/>
        <end position="18"/>
    </location>
</feature>
<sequence length="281" mass="32949">MRSLVFLTVIVLIGSVTGRRNEQDVCLFQSKKIACSKRDLRRHLIDTSNVTFVSHHFGTMTEEVAVHNKLMGMLGLNYQFIRTNCSSECKYNCKLDSFLGLKTGGCVVYMDTDLNLNLRNLTPERMRRILEDIHEYCSFGYFYAVPDQKRYFREGYVREFNSGFLIYHTAMFQNIHFESETCINDQVALTAFFDDRNFSKVVFLPSEWNCMPKHSKVNCDESYFLHQHGLNMSYINDNFNVINEMSTTIEEFYHGRQAPKHIDRHQLNALPVQNRWSHDLV</sequence>
<organism evidence="2">
    <name type="scientific">Paramoeba aestuarina</name>
    <dbReference type="NCBI Taxonomy" id="180227"/>
    <lineage>
        <taxon>Eukaryota</taxon>
        <taxon>Amoebozoa</taxon>
        <taxon>Discosea</taxon>
        <taxon>Flabellinia</taxon>
        <taxon>Dactylopodida</taxon>
        <taxon>Paramoebidae</taxon>
        <taxon>Paramoeba</taxon>
    </lineage>
</organism>
<dbReference type="AlphaFoldDB" id="A0A7S4PA11"/>
<reference evidence="2" key="1">
    <citation type="submission" date="2021-01" db="EMBL/GenBank/DDBJ databases">
        <authorList>
            <person name="Corre E."/>
            <person name="Pelletier E."/>
            <person name="Niang G."/>
            <person name="Scheremetjew M."/>
            <person name="Finn R."/>
            <person name="Kale V."/>
            <person name="Holt S."/>
            <person name="Cochrane G."/>
            <person name="Meng A."/>
            <person name="Brown T."/>
            <person name="Cohen L."/>
        </authorList>
    </citation>
    <scope>NUCLEOTIDE SEQUENCE</scope>
    <source>
        <strain evidence="2">SoJaBio B1-5/56/2</strain>
    </source>
</reference>
<protein>
    <recommendedName>
        <fullName evidence="3">Nucleotide-diphospho-sugar transferase domain-containing protein</fullName>
    </recommendedName>
</protein>
<evidence type="ECO:0000313" key="2">
    <source>
        <dbReference type="EMBL" id="CAE2328227.1"/>
    </source>
</evidence>
<dbReference type="EMBL" id="HBKR01031950">
    <property type="protein sequence ID" value="CAE2328227.1"/>
    <property type="molecule type" value="Transcribed_RNA"/>
</dbReference>